<evidence type="ECO:0000313" key="2">
    <source>
        <dbReference type="Proteomes" id="UP000070544"/>
    </source>
</evidence>
<organism evidence="1 2">
    <name type="scientific">Gonapodya prolifera (strain JEL478)</name>
    <name type="common">Monoblepharis prolifera</name>
    <dbReference type="NCBI Taxonomy" id="1344416"/>
    <lineage>
        <taxon>Eukaryota</taxon>
        <taxon>Fungi</taxon>
        <taxon>Fungi incertae sedis</taxon>
        <taxon>Chytridiomycota</taxon>
        <taxon>Chytridiomycota incertae sedis</taxon>
        <taxon>Monoblepharidomycetes</taxon>
        <taxon>Monoblepharidales</taxon>
        <taxon>Gonapodyaceae</taxon>
        <taxon>Gonapodya</taxon>
    </lineage>
</organism>
<accession>A0A139AD06</accession>
<dbReference type="EMBL" id="KQ965767">
    <property type="protein sequence ID" value="KXS14681.1"/>
    <property type="molecule type" value="Genomic_DNA"/>
</dbReference>
<evidence type="ECO:0000313" key="1">
    <source>
        <dbReference type="EMBL" id="KXS14681.1"/>
    </source>
</evidence>
<dbReference type="AlphaFoldDB" id="A0A139AD06"/>
<gene>
    <name evidence="1" type="ORF">M427DRAFT_32889</name>
</gene>
<proteinExistence type="predicted"/>
<name>A0A139AD06_GONPJ</name>
<protein>
    <submittedName>
        <fullName evidence="1">Uncharacterized protein</fullName>
    </submittedName>
</protein>
<sequence>MVAGLGTGDTNGTTVDGFVNWKISVQLSPHSELLVPSELEAAKKWSERDKRKCLAPSSAFFRVPFLAPRSFASLDFGGDGSPKAASSAAILSVILAEMHIS</sequence>
<reference evidence="1 2" key="1">
    <citation type="journal article" date="2015" name="Genome Biol. Evol.">
        <title>Phylogenomic analyses indicate that early fungi evolved digesting cell walls of algal ancestors of land plants.</title>
        <authorList>
            <person name="Chang Y."/>
            <person name="Wang S."/>
            <person name="Sekimoto S."/>
            <person name="Aerts A.L."/>
            <person name="Choi C."/>
            <person name="Clum A."/>
            <person name="LaButti K.M."/>
            <person name="Lindquist E.A."/>
            <person name="Yee Ngan C."/>
            <person name="Ohm R.A."/>
            <person name="Salamov A.A."/>
            <person name="Grigoriev I.V."/>
            <person name="Spatafora J.W."/>
            <person name="Berbee M.L."/>
        </authorList>
    </citation>
    <scope>NUCLEOTIDE SEQUENCE [LARGE SCALE GENOMIC DNA]</scope>
    <source>
        <strain evidence="1 2">JEL478</strain>
    </source>
</reference>
<keyword evidence="2" id="KW-1185">Reference proteome</keyword>
<dbReference type="Proteomes" id="UP000070544">
    <property type="component" value="Unassembled WGS sequence"/>
</dbReference>